<dbReference type="AlphaFoldDB" id="A0A1J4S8Z5"/>
<dbReference type="PANTHER" id="PTHR43064">
    <property type="entry name" value="PHOSPHORIBOSYLAMINOIMIDAZOLE CARBOXYLASE-RELATED"/>
    <property type="match status" value="1"/>
</dbReference>
<dbReference type="PANTHER" id="PTHR43064:SF1">
    <property type="entry name" value="SLL1489 PROTEIN"/>
    <property type="match status" value="1"/>
</dbReference>
<reference evidence="3 4" key="1">
    <citation type="journal article" date="2016" name="Environ. Microbiol.">
        <title>Genomic resolution of a cold subsurface aquifer community provides metabolic insights for novel microbes adapted to high CO concentrations.</title>
        <authorList>
            <person name="Probst A.J."/>
            <person name="Castelle C.J."/>
            <person name="Singh A."/>
            <person name="Brown C.T."/>
            <person name="Anantharaman K."/>
            <person name="Sharon I."/>
            <person name="Hug L.A."/>
            <person name="Burstein D."/>
            <person name="Emerson J.B."/>
            <person name="Thomas B.C."/>
            <person name="Banfield J.F."/>
        </authorList>
    </citation>
    <scope>NUCLEOTIDE SEQUENCE [LARGE SCALE GENOMIC DNA]</scope>
    <source>
        <strain evidence="3">CG1_02_38_46</strain>
    </source>
</reference>
<feature type="transmembrane region" description="Helical" evidence="1">
    <location>
        <begin position="158"/>
        <end position="179"/>
    </location>
</feature>
<dbReference type="GO" id="GO:0006189">
    <property type="term" value="P:'de novo' IMP biosynthetic process"/>
    <property type="evidence" value="ECO:0007669"/>
    <property type="project" value="InterPro"/>
</dbReference>
<sequence>MRRSNSSNKTKLKLKFLPYDDIGFAKVDLHRVLRKGIPEVIFCPGKSPDQIIKIMQSINRVSGPVLATHAKREIFNKVKEKIPEAKFYEDARIIVLEKRSRLPFKGKVLIITAGTGDYSVAEESAVTLETLGNKVERLYDVGVAGIHRLFLNRNKMKMAKVIIVVAGMEGALASVVGGLTSKPVIAVPTSVGYGANFKGIAPLLTMLNCCAPGVVVVNIDNGFGAGYFAHLINK</sequence>
<keyword evidence="1" id="KW-0472">Membrane</keyword>
<protein>
    <submittedName>
        <fullName evidence="3">1-(5-phosphoribosyl)-5-amino-4-imidazole-carboxylate carboxylase</fullName>
    </submittedName>
</protein>
<dbReference type="Proteomes" id="UP000182278">
    <property type="component" value="Unassembled WGS sequence"/>
</dbReference>
<keyword evidence="1" id="KW-1133">Transmembrane helix</keyword>
<dbReference type="NCBIfam" id="NF033503">
    <property type="entry name" value="LarB"/>
    <property type="match status" value="1"/>
</dbReference>
<dbReference type="InterPro" id="IPR039476">
    <property type="entry name" value="P2CMN_synthase_LarB"/>
</dbReference>
<evidence type="ECO:0000313" key="4">
    <source>
        <dbReference type="Proteomes" id="UP000182278"/>
    </source>
</evidence>
<name>A0A1J4S8Z5_9BACT</name>
<evidence type="ECO:0000313" key="3">
    <source>
        <dbReference type="EMBL" id="OIN95899.1"/>
    </source>
</evidence>
<dbReference type="InterPro" id="IPR000031">
    <property type="entry name" value="PurE_dom"/>
</dbReference>
<dbReference type="Gene3D" id="3.40.50.1970">
    <property type="match status" value="1"/>
</dbReference>
<dbReference type="EMBL" id="MNUO01000123">
    <property type="protein sequence ID" value="OIN95899.1"/>
    <property type="molecule type" value="Genomic_DNA"/>
</dbReference>
<accession>A0A1J4S8Z5</accession>
<dbReference type="SUPFAM" id="SSF52255">
    <property type="entry name" value="N5-CAIR mutase (phosphoribosylaminoimidazole carboxylase, PurE)"/>
    <property type="match status" value="1"/>
</dbReference>
<keyword evidence="1" id="KW-0812">Transmembrane</keyword>
<feature type="domain" description="PurE" evidence="2">
    <location>
        <begin position="106"/>
        <end position="233"/>
    </location>
</feature>
<evidence type="ECO:0000256" key="1">
    <source>
        <dbReference type="SAM" id="Phobius"/>
    </source>
</evidence>
<gene>
    <name evidence="3" type="ORF">AUJ66_08045</name>
</gene>
<comment type="caution">
    <text evidence="3">The sequence shown here is derived from an EMBL/GenBank/DDBJ whole genome shotgun (WGS) entry which is preliminary data.</text>
</comment>
<dbReference type="STRING" id="1817893.AUJ66_08045"/>
<dbReference type="GO" id="GO:0016787">
    <property type="term" value="F:hydrolase activity"/>
    <property type="evidence" value="ECO:0007669"/>
    <property type="project" value="InterPro"/>
</dbReference>
<organism evidence="3 4">
    <name type="scientific">Candidatus Desantisbacteria bacterium CG1_02_38_46</name>
    <dbReference type="NCBI Taxonomy" id="1817893"/>
    <lineage>
        <taxon>Bacteria</taxon>
        <taxon>Candidatus Desantisiibacteriota</taxon>
    </lineage>
</organism>
<proteinExistence type="predicted"/>
<dbReference type="Pfam" id="PF00731">
    <property type="entry name" value="AIRC"/>
    <property type="match status" value="1"/>
</dbReference>
<dbReference type="SMART" id="SM01001">
    <property type="entry name" value="AIRC"/>
    <property type="match status" value="1"/>
</dbReference>
<evidence type="ECO:0000259" key="2">
    <source>
        <dbReference type="SMART" id="SM01001"/>
    </source>
</evidence>